<protein>
    <submittedName>
        <fullName evidence="7">Similar to S.cerevisiae protein APM1 (Mu1-like medium subunit of the AP-1 complex)</fullName>
    </submittedName>
</protein>
<dbReference type="OMA" id="VWKIPRI"/>
<dbReference type="Gene3D" id="2.60.40.1170">
    <property type="entry name" value="Mu homology domain, subdomain B"/>
    <property type="match status" value="2"/>
</dbReference>
<dbReference type="InterPro" id="IPR028565">
    <property type="entry name" value="MHD"/>
</dbReference>
<comment type="similarity">
    <text evidence="5">Belongs to the adaptor complexes medium subunit family.</text>
</comment>
<dbReference type="FunFam" id="3.30.450.60:FF:000002">
    <property type="entry name" value="AP-2 complex subunit mu, putative"/>
    <property type="match status" value="1"/>
</dbReference>
<proteinExistence type="inferred from homology"/>
<evidence type="ECO:0000256" key="4">
    <source>
        <dbReference type="ARBA" id="ARBA00023136"/>
    </source>
</evidence>
<dbReference type="InterPro" id="IPR036168">
    <property type="entry name" value="AP2_Mu_C_sf"/>
</dbReference>
<dbReference type="CDD" id="cd14836">
    <property type="entry name" value="AP2_Mu_N"/>
    <property type="match status" value="1"/>
</dbReference>
<dbReference type="Gene3D" id="3.30.450.60">
    <property type="match status" value="1"/>
</dbReference>
<keyword evidence="4" id="KW-0472">Membrane</keyword>
<evidence type="ECO:0000259" key="6">
    <source>
        <dbReference type="PROSITE" id="PS51072"/>
    </source>
</evidence>
<dbReference type="Pfam" id="PF00928">
    <property type="entry name" value="Adap_comp_sub"/>
    <property type="match status" value="1"/>
</dbReference>
<dbReference type="InterPro" id="IPR043532">
    <property type="entry name" value="AP2_Mu_N"/>
</dbReference>
<dbReference type="PROSITE" id="PS51072">
    <property type="entry name" value="MHD"/>
    <property type="match status" value="1"/>
</dbReference>
<dbReference type="GO" id="GO:0030131">
    <property type="term" value="C:clathrin adaptor complex"/>
    <property type="evidence" value="ECO:0007669"/>
    <property type="project" value="UniProtKB-UniRule"/>
</dbReference>
<evidence type="ECO:0000256" key="2">
    <source>
        <dbReference type="ARBA" id="ARBA00022448"/>
    </source>
</evidence>
<evidence type="ECO:0000256" key="1">
    <source>
        <dbReference type="ARBA" id="ARBA00004308"/>
    </source>
</evidence>
<keyword evidence="2 5" id="KW-0813">Transport</keyword>
<accession>A0A1M8A487</accession>
<dbReference type="PIRSF" id="PIRSF005992">
    <property type="entry name" value="Clathrin_mu"/>
    <property type="match status" value="1"/>
</dbReference>
<evidence type="ECO:0000256" key="3">
    <source>
        <dbReference type="ARBA" id="ARBA00022927"/>
    </source>
</evidence>
<dbReference type="PANTHER" id="PTHR10529">
    <property type="entry name" value="AP COMPLEX SUBUNIT MU"/>
    <property type="match status" value="1"/>
</dbReference>
<dbReference type="InterPro" id="IPR011012">
    <property type="entry name" value="Longin-like_dom_sf"/>
</dbReference>
<dbReference type="InterPro" id="IPR050431">
    <property type="entry name" value="Adaptor_comp_med_subunit"/>
</dbReference>
<dbReference type="Proteomes" id="UP000186303">
    <property type="component" value="Chromosome 2"/>
</dbReference>
<dbReference type="GO" id="GO:0006886">
    <property type="term" value="P:intracellular protein transport"/>
    <property type="evidence" value="ECO:0007669"/>
    <property type="project" value="UniProtKB-UniRule"/>
</dbReference>
<dbReference type="GO" id="GO:0012505">
    <property type="term" value="C:endomembrane system"/>
    <property type="evidence" value="ECO:0007669"/>
    <property type="project" value="UniProtKB-SubCell"/>
</dbReference>
<dbReference type="EMBL" id="LT671822">
    <property type="protein sequence ID" value="SHO76994.1"/>
    <property type="molecule type" value="Genomic_DNA"/>
</dbReference>
<dbReference type="SUPFAM" id="SSF64356">
    <property type="entry name" value="SNARE-like"/>
    <property type="match status" value="1"/>
</dbReference>
<dbReference type="SUPFAM" id="SSF49447">
    <property type="entry name" value="Second domain of Mu2 adaptin subunit (ap50) of ap2 adaptor"/>
    <property type="match status" value="1"/>
</dbReference>
<organism evidence="7 8">
    <name type="scientific">Malassezia sympodialis (strain ATCC 42132)</name>
    <name type="common">Atopic eczema-associated yeast</name>
    <dbReference type="NCBI Taxonomy" id="1230383"/>
    <lineage>
        <taxon>Eukaryota</taxon>
        <taxon>Fungi</taxon>
        <taxon>Dikarya</taxon>
        <taxon>Basidiomycota</taxon>
        <taxon>Ustilaginomycotina</taxon>
        <taxon>Malasseziomycetes</taxon>
        <taxon>Malasseziales</taxon>
        <taxon>Malasseziaceae</taxon>
        <taxon>Malassezia</taxon>
    </lineage>
</organism>
<sequence>MLSGVFLFNLNGSVLVSRLFRNDLKTGVTDLIRAHVIQNPEATAPVLSLGSITCIWVRCSDLYVVAVTTENAHAILVFEYLHKFVALSSSYIGARLHEDAVKKNFMLIYELLDESMDFGFPQTSELSDLKMLITSESVRAGEACKAEMGPPLQLFNPTPIQRSWRRSDIKYRKNKCFVDVVETLHLLVSPQGQVLRADVEGKVLMRALLSGIPECSMGINADLSRFLDTQGPLPTGKLQLADCILHPCVTLGRFGGDACLRFTPPDGEFELMRYRVLRNIRLPVRLNIVVDEAARQHIRYKVQIRTSLDSQLQASDVVARIPVPPRSTLTLCSTVCGKVKHDGIDDWLVWRIPKIHAGNECTLSVELKVGEAGSARWERPPVQLDFDVSMFTPSGLLVEYLQVTERSNYRPVKWVRYHTQASHSYHVRF</sequence>
<feature type="domain" description="MHD" evidence="6">
    <location>
        <begin position="173"/>
        <end position="428"/>
    </location>
</feature>
<keyword evidence="8" id="KW-1185">Reference proteome</keyword>
<evidence type="ECO:0000313" key="8">
    <source>
        <dbReference type="Proteomes" id="UP000186303"/>
    </source>
</evidence>
<name>A0A1M8A487_MALS4</name>
<dbReference type="STRING" id="1230383.A0A1M8A487"/>
<dbReference type="AlphaFoldDB" id="A0A1M8A487"/>
<keyword evidence="3 5" id="KW-0653">Protein transport</keyword>
<dbReference type="InterPro" id="IPR001392">
    <property type="entry name" value="Clathrin_mu"/>
</dbReference>
<dbReference type="OrthoDB" id="10259133at2759"/>
<dbReference type="VEuPathDB" id="FungiDB:MSYG_1334"/>
<dbReference type="PRINTS" id="PR00314">
    <property type="entry name" value="CLATHRINADPT"/>
</dbReference>
<dbReference type="GO" id="GO:0016192">
    <property type="term" value="P:vesicle-mediated transport"/>
    <property type="evidence" value="ECO:0007669"/>
    <property type="project" value="InterPro"/>
</dbReference>
<gene>
    <name evidence="7" type="ORF">MSYG_1334</name>
</gene>
<evidence type="ECO:0000256" key="5">
    <source>
        <dbReference type="PIRNR" id="PIRNR005992"/>
    </source>
</evidence>
<comment type="subcellular location">
    <subcellularLocation>
        <location evidence="1">Endomembrane system</location>
    </subcellularLocation>
</comment>
<evidence type="ECO:0000313" key="7">
    <source>
        <dbReference type="EMBL" id="SHO76994.1"/>
    </source>
</evidence>
<reference evidence="8" key="1">
    <citation type="journal article" date="2017" name="Nucleic Acids Res.">
        <title>Proteogenomics produces comprehensive and highly accurate protein-coding gene annotation in a complete genome assembly of Malassezia sympodialis.</title>
        <authorList>
            <person name="Zhu Y."/>
            <person name="Engstroem P.G."/>
            <person name="Tellgren-Roth C."/>
            <person name="Baudo C.D."/>
            <person name="Kennell J.C."/>
            <person name="Sun S."/>
            <person name="Billmyre R.B."/>
            <person name="Schroeder M.S."/>
            <person name="Andersson A."/>
            <person name="Holm T."/>
            <person name="Sigurgeirsson B."/>
            <person name="Wu G."/>
            <person name="Sankaranarayanan S.R."/>
            <person name="Siddharthan R."/>
            <person name="Sanyal K."/>
            <person name="Lundeberg J."/>
            <person name="Nystedt B."/>
            <person name="Boekhout T."/>
            <person name="Dawson T.L. Jr."/>
            <person name="Heitman J."/>
            <person name="Scheynius A."/>
            <person name="Lehtioe J."/>
        </authorList>
    </citation>
    <scope>NUCLEOTIDE SEQUENCE [LARGE SCALE GENOMIC DNA]</scope>
    <source>
        <strain evidence="8">ATCC 42132</strain>
    </source>
</reference>